<proteinExistence type="predicted"/>
<keyword evidence="2" id="KW-1133">Transmembrane helix</keyword>
<keyword evidence="2" id="KW-0812">Transmembrane</keyword>
<keyword evidence="5" id="KW-1185">Reference proteome</keyword>
<dbReference type="EMBL" id="CM001022">
    <property type="protein sequence ID" value="EFQ24703.1"/>
    <property type="molecule type" value="Genomic_DNA"/>
</dbReference>
<dbReference type="Pfam" id="PF00583">
    <property type="entry name" value="Acetyltransf_1"/>
    <property type="match status" value="1"/>
</dbReference>
<reference evidence="4 5" key="1">
    <citation type="journal article" date="2010" name="Stand. Genomic Sci.">
        <title>Non-contiguous finished genome sequence of Aminomonas paucivorans type strain (GLU-3).</title>
        <authorList>
            <person name="Pitluck S."/>
            <person name="Yasawong M."/>
            <person name="Held B."/>
            <person name="Lapidus A."/>
            <person name="Nolan M."/>
            <person name="Copeland A."/>
            <person name="Lucas S."/>
            <person name="Del Rio T.G."/>
            <person name="Tice H."/>
            <person name="Cheng J.F."/>
            <person name="Chertkov O."/>
            <person name="Goodwin L."/>
            <person name="Tapia R."/>
            <person name="Han C."/>
            <person name="Liolios K."/>
            <person name="Ivanova N."/>
            <person name="Mavromatis K."/>
            <person name="Ovchinnikova G."/>
            <person name="Pati A."/>
            <person name="Chen A."/>
            <person name="Palaniappan K."/>
            <person name="Land M."/>
            <person name="Hauser L."/>
            <person name="Chang Y.J."/>
            <person name="Jeffries C.D."/>
            <person name="Pukall R."/>
            <person name="Spring S."/>
            <person name="Rohde M."/>
            <person name="Sikorski J."/>
            <person name="Goker M."/>
            <person name="Woyke T."/>
            <person name="Bristow J."/>
            <person name="Eisen J.A."/>
            <person name="Markowitz V."/>
            <person name="Hugenholtz P."/>
            <person name="Kyrpides N.C."/>
            <person name="Klenk H.P."/>
        </authorList>
    </citation>
    <scope>NUCLEOTIDE SEQUENCE [LARGE SCALE GENOMIC DNA]</scope>
    <source>
        <strain evidence="4 5">DSM 12260</strain>
    </source>
</reference>
<evidence type="ECO:0000256" key="1">
    <source>
        <dbReference type="SAM" id="MobiDB-lite"/>
    </source>
</evidence>
<dbReference type="STRING" id="584708.Apau_2296"/>
<dbReference type="CDD" id="cd04301">
    <property type="entry name" value="NAT_SF"/>
    <property type="match status" value="1"/>
</dbReference>
<evidence type="ECO:0000313" key="5">
    <source>
        <dbReference type="Proteomes" id="UP000005096"/>
    </source>
</evidence>
<dbReference type="InterPro" id="IPR016181">
    <property type="entry name" value="Acyl_CoA_acyltransferase"/>
</dbReference>
<dbReference type="RefSeq" id="WP_006301948.1">
    <property type="nucleotide sequence ID" value="NZ_CM001022.1"/>
</dbReference>
<feature type="compositionally biased region" description="Basic and acidic residues" evidence="1">
    <location>
        <begin position="157"/>
        <end position="181"/>
    </location>
</feature>
<evidence type="ECO:0000256" key="2">
    <source>
        <dbReference type="SAM" id="Phobius"/>
    </source>
</evidence>
<dbReference type="GO" id="GO:0016747">
    <property type="term" value="F:acyltransferase activity, transferring groups other than amino-acyl groups"/>
    <property type="evidence" value="ECO:0007669"/>
    <property type="project" value="InterPro"/>
</dbReference>
<keyword evidence="2" id="KW-0472">Membrane</keyword>
<keyword evidence="4" id="KW-0808">Transferase</keyword>
<accession>E3CZS1</accession>
<dbReference type="Gene3D" id="3.40.50.12780">
    <property type="entry name" value="N-terminal domain of ligase-like"/>
    <property type="match status" value="1"/>
</dbReference>
<dbReference type="AlphaFoldDB" id="E3CZS1"/>
<dbReference type="eggNOG" id="COG0456">
    <property type="taxonomic scope" value="Bacteria"/>
</dbReference>
<dbReference type="Proteomes" id="UP000005096">
    <property type="component" value="Chromosome"/>
</dbReference>
<dbReference type="PANTHER" id="PTHR43845:SF1">
    <property type="entry name" value="BLR5969 PROTEIN"/>
    <property type="match status" value="1"/>
</dbReference>
<dbReference type="HOGENOM" id="CLU_420733_0_0_0"/>
<dbReference type="Gene3D" id="3.40.630.30">
    <property type="match status" value="1"/>
</dbReference>
<dbReference type="eggNOG" id="COG1541">
    <property type="taxonomic scope" value="Bacteria"/>
</dbReference>
<dbReference type="SUPFAM" id="SSF55729">
    <property type="entry name" value="Acyl-CoA N-acyltransferases (Nat)"/>
    <property type="match status" value="1"/>
</dbReference>
<dbReference type="PROSITE" id="PS51186">
    <property type="entry name" value="GNAT"/>
    <property type="match status" value="1"/>
</dbReference>
<evidence type="ECO:0000259" key="3">
    <source>
        <dbReference type="PROSITE" id="PS51186"/>
    </source>
</evidence>
<dbReference type="InterPro" id="IPR042099">
    <property type="entry name" value="ANL_N_sf"/>
</dbReference>
<dbReference type="PaxDb" id="584708-Apau_2296"/>
<name>E3CZS1_9BACT</name>
<dbReference type="OrthoDB" id="580775at2"/>
<organism evidence="4 5">
    <name type="scientific">Aminomonas paucivorans DSM 12260</name>
    <dbReference type="NCBI Taxonomy" id="584708"/>
    <lineage>
        <taxon>Bacteria</taxon>
        <taxon>Thermotogati</taxon>
        <taxon>Synergistota</taxon>
        <taxon>Synergistia</taxon>
        <taxon>Synergistales</taxon>
        <taxon>Synergistaceae</taxon>
        <taxon>Aminomonas</taxon>
    </lineage>
</organism>
<dbReference type="InterPro" id="IPR000182">
    <property type="entry name" value="GNAT_dom"/>
</dbReference>
<feature type="transmembrane region" description="Helical" evidence="2">
    <location>
        <begin position="295"/>
        <end position="315"/>
    </location>
</feature>
<gene>
    <name evidence="4" type="ORF">Apau_2296</name>
</gene>
<protein>
    <submittedName>
        <fullName evidence="4">GCN5-related N-acetyltransferase</fullName>
    </submittedName>
</protein>
<feature type="domain" description="N-acetyltransferase" evidence="3">
    <location>
        <begin position="1"/>
        <end position="138"/>
    </location>
</feature>
<feature type="region of interest" description="Disordered" evidence="1">
    <location>
        <begin position="156"/>
        <end position="181"/>
    </location>
</feature>
<sequence length="651" mass="72655">MDTEARIREIPPGEAPWDLLLLADPCRETVEAYLPRSRCFALCSGVRILGVCAVLSRGGGVHELMNLAVEPSSQGTGLGTRLLRHVTETLGREGARRLELGTGSFGYQLRFYQRCGFRVREVDRDYFPRNYPETIMEEGVWLRDRLLLDLEYPVEGDAPRDASGEKTVEESPDGRKDGERTMAKTPIETYRIAADRVPAYRRFLEERCGAVPEVRDLEDFRKLPFMDKPGYVAAYPLEDRCLDGTLKGKHLIAHSSGSSGRHTPWPMLPELEKGYWQRTYDELERNYRIRSRSTLVILGVLMGGNLSGALFAYALRAVGIETGEITLVTPGRDEEGCLEALREYAPLFEQTVLFSYGATAKNVLETAEARGIPVKDLHVKLRLLGEGYSEAFRDRINELLGYPYGTLDSVVSGYGATDFRNVGKETPLCVAIRRILHEQGLLGELLGLDAMPTLCQITPGDLFLEEVEGELVMTRYNAVPLVRYRSGDGGRLLGFDELVEPLRARGHDPLRLLAERGHDPALSTRDPFVLVTGRLDGLAFCGTKILISQVKEVLEGTPYLAARFSGEFQMKRSTDENQDPHLDLALVPRPDAPDLDPAEASRAFAEALAAGRGGIYAQVLADRPHLALPRVRFVRREEIMTPQSFKIRYIG</sequence>
<evidence type="ECO:0000313" key="4">
    <source>
        <dbReference type="EMBL" id="EFQ24703.1"/>
    </source>
</evidence>
<dbReference type="PANTHER" id="PTHR43845">
    <property type="entry name" value="BLR5969 PROTEIN"/>
    <property type="match status" value="1"/>
</dbReference>